<reference evidence="7 8" key="1">
    <citation type="journal article" name="Nat. Commun.">
        <title>Undinarchaeota illuminate DPANN phylogeny and the impact of gene transfer on archaeal evolution.</title>
        <authorList>
            <person name="Dombrowski N."/>
            <person name="Williams T.A."/>
            <person name="Sun J."/>
            <person name="Woodcroft B.J."/>
            <person name="Lee J.H."/>
            <person name="Minh B.Q."/>
            <person name="Rinke C."/>
            <person name="Spang A."/>
        </authorList>
    </citation>
    <scope>NUCLEOTIDE SEQUENCE [LARGE SCALE GENOMIC DNA]</scope>
    <source>
        <strain evidence="7">MAG_bin17</strain>
    </source>
</reference>
<keyword evidence="5 6" id="KW-0472">Membrane</keyword>
<dbReference type="InterPro" id="IPR022791">
    <property type="entry name" value="L-PG_synthase/AglD"/>
</dbReference>
<evidence type="ECO:0000256" key="5">
    <source>
        <dbReference type="ARBA" id="ARBA00023136"/>
    </source>
</evidence>
<keyword evidence="4 6" id="KW-1133">Transmembrane helix</keyword>
<proteinExistence type="predicted"/>
<gene>
    <name evidence="7" type="ORF">H1011_01470</name>
</gene>
<feature type="transmembrane region" description="Helical" evidence="6">
    <location>
        <begin position="300"/>
        <end position="318"/>
    </location>
</feature>
<dbReference type="PANTHER" id="PTHR40277">
    <property type="entry name" value="BLL5419 PROTEIN"/>
    <property type="match status" value="1"/>
</dbReference>
<evidence type="ECO:0000256" key="6">
    <source>
        <dbReference type="SAM" id="Phobius"/>
    </source>
</evidence>
<evidence type="ECO:0000256" key="1">
    <source>
        <dbReference type="ARBA" id="ARBA00004651"/>
    </source>
</evidence>
<feature type="transmembrane region" description="Helical" evidence="6">
    <location>
        <begin position="212"/>
        <end position="234"/>
    </location>
</feature>
<accession>A0A832UPN6</accession>
<evidence type="ECO:0000256" key="4">
    <source>
        <dbReference type="ARBA" id="ARBA00022989"/>
    </source>
</evidence>
<feature type="transmembrane region" description="Helical" evidence="6">
    <location>
        <begin position="240"/>
        <end position="260"/>
    </location>
</feature>
<dbReference type="GO" id="GO:0005886">
    <property type="term" value="C:plasma membrane"/>
    <property type="evidence" value="ECO:0007669"/>
    <property type="project" value="UniProtKB-SubCell"/>
</dbReference>
<feature type="transmembrane region" description="Helical" evidence="6">
    <location>
        <begin position="151"/>
        <end position="167"/>
    </location>
</feature>
<dbReference type="EMBL" id="DVAD01000007">
    <property type="protein sequence ID" value="HIJ99476.1"/>
    <property type="molecule type" value="Genomic_DNA"/>
</dbReference>
<feature type="transmembrane region" description="Helical" evidence="6">
    <location>
        <begin position="272"/>
        <end position="294"/>
    </location>
</feature>
<evidence type="ECO:0000313" key="7">
    <source>
        <dbReference type="EMBL" id="HIJ99476.1"/>
    </source>
</evidence>
<keyword evidence="3 6" id="KW-0812">Transmembrane</keyword>
<dbReference type="Proteomes" id="UP000604391">
    <property type="component" value="Unassembled WGS sequence"/>
</dbReference>
<keyword evidence="8" id="KW-1185">Reference proteome</keyword>
<protein>
    <submittedName>
        <fullName evidence="7">Flippase-like domain-containing protein</fullName>
    </submittedName>
</protein>
<sequence>MLSAKRFLPLIGLFLFAYIVNSVGVSVITEAFLKANPLYFIFALLLVFASSGIKAYKWKLGVDAQKPGFKFIDAWKAFIIGIFAAVITPGRIGEIIKAIYVADDRKIRTGKAFATVFIDRVVDTMLLFLLAIIGIYYMTAEFAIGFSTPKIAIVVFVVFAIVILLVLEEGVTRRMMRPIFRKLVPKRHQNILRTNFEEFYEGVRVIRRKRFLLTKIAGLTLIAWGIVFLQYYLLSLAAGINISFFYMTMIIPITMLAELIPISISGIGTRDLVLIGMLGLLGIGAGSAVAFSLIILLFNYFIASLGLLFWLADPVKIWRL</sequence>
<name>A0A832UPN6_9ARCH</name>
<feature type="transmembrane region" description="Helical" evidence="6">
    <location>
        <begin position="121"/>
        <end position="139"/>
    </location>
</feature>
<dbReference type="AlphaFoldDB" id="A0A832UPN6"/>
<comment type="caution">
    <text evidence="7">The sequence shown here is derived from an EMBL/GenBank/DDBJ whole genome shotgun (WGS) entry which is preliminary data.</text>
</comment>
<evidence type="ECO:0000256" key="3">
    <source>
        <dbReference type="ARBA" id="ARBA00022692"/>
    </source>
</evidence>
<keyword evidence="2" id="KW-1003">Cell membrane</keyword>
<evidence type="ECO:0000256" key="2">
    <source>
        <dbReference type="ARBA" id="ARBA00022475"/>
    </source>
</evidence>
<dbReference type="Pfam" id="PF03706">
    <property type="entry name" value="LPG_synthase_TM"/>
    <property type="match status" value="1"/>
</dbReference>
<evidence type="ECO:0000313" key="8">
    <source>
        <dbReference type="Proteomes" id="UP000604391"/>
    </source>
</evidence>
<comment type="subcellular location">
    <subcellularLocation>
        <location evidence="1">Cell membrane</location>
        <topology evidence="1">Multi-pass membrane protein</topology>
    </subcellularLocation>
</comment>
<feature type="transmembrane region" description="Helical" evidence="6">
    <location>
        <begin position="38"/>
        <end position="56"/>
    </location>
</feature>
<dbReference type="PANTHER" id="PTHR40277:SF1">
    <property type="entry name" value="BLL5419 PROTEIN"/>
    <property type="match status" value="1"/>
</dbReference>
<organism evidence="7 8">
    <name type="scientific">Candidatus Undinarchaeum marinum</name>
    <dbReference type="NCBI Taxonomy" id="2756141"/>
    <lineage>
        <taxon>Archaea</taxon>
        <taxon>Candidatus Undinarchaeota</taxon>
        <taxon>Candidatus Undinarchaeia</taxon>
        <taxon>Candidatus Undinarchaeales</taxon>
        <taxon>Candidatus Undinarchaeaceae</taxon>
        <taxon>Candidatus Undinarchaeum</taxon>
    </lineage>
</organism>
<dbReference type="NCBIfam" id="TIGR00374">
    <property type="entry name" value="flippase-like domain"/>
    <property type="match status" value="1"/>
</dbReference>